<keyword evidence="3" id="KW-1185">Reference proteome</keyword>
<name>A0A9P5VGN7_9FUNG</name>
<dbReference type="EMBL" id="JAAAUY010001463">
    <property type="protein sequence ID" value="KAF9322735.1"/>
    <property type="molecule type" value="Genomic_DNA"/>
</dbReference>
<gene>
    <name evidence="2" type="ORF">BG006_002100</name>
</gene>
<sequence length="1474" mass="153924">GGSGDLNLQSSFVITDAAAFTKFSSFMLNAESFEWQLVGKLNVKALGHTVKDLDLDKKIVVSAFNGLSGIKIEKFSLPGDDPTGKGILVNIDTTVTNPSAIQMYMGSLTLAISYKDVLMGYVTSSGMTMVRGQQTLSMKGVLIPQTTPEGLAVTSDLMSRYCSNLATETIATGFDVKPDGTNSLEWLSGAVKSLKLTVPLQSPTPLTLIKALNLGALGLAFTPPTAYEPLTTSTGVIANYGLPDGFNFNINFNQVANSFALSRNGVVIANLNSSYNPSTSDMAAGTLTFNLLETPLIVPGASHQPFQEFNRDLTTGSNLPFQVTGFASVYANTSIGTVNLVNIPFNATTELSGLQSLANPAPTITALQVVSGSPTALTMAITVVIVNPSSISLSAGNVVLDLIYKGVRLGTVTMPNLSIVPGANTVEASSTIDPRASPEGLELLNLYTSGAGAAVSIVGTPTSTAVESLSLAFGALNIGSQMPGLTTKLLAGASLIVLDTTLVNGLAQTVVTVNNPFVPAMSILSIDSTITYNGVSLGTVVSTFSTPPVIPGVGQGSITASLAMNTNPHDLVTLIRAQAVKNGLDTTAFDGLLSLQAGGNPPSSIFDGFNVAEFTIKAMAGLVVDITMTTTVKVGEYEVTMPYTQTGVATATDETILKLIPVVGTPIAQLLVERSTLAFDAIKILSPGETSFSTDINGLIGETGPLDAQIVFPNPVTVSFQGKALGTMKMPTVNAIANKGAVLNLTNVPFTITDGPAYSDFTAYALTNAKFDWTISTTGLIVNAMGSSLPGVTMTKTVSLDGFNSLAGLKLTQYVITDIDAAGMHMLIMAELYNPSTIGMTIPQSIFNTEAQGKVLGPAIANNLVLEPHSSSPFNLTATVATGNGNMVPYLTAIFQHALDGVETPLTAQGVGAPGVSWLDNAIKKLRLSTSLPPLPYAPIESVEINSMSMDFTCGGCDWAPSAGSSITAKTNLPFLKGAPIVELKQDVDVLDTAGNRVGRLSTGFAPANFSGAFVSTTMLDVPLTVYPEAHDTYTKFINDLNMAMTTYELGLRGTADSKLNLGDLGIITVTGIKLNVKTTLDGLQGLADVKFVNVITLLTTSDRLGAIVLVSINNPSKLTLKIGDLSLRAGVNYTEAGAGGISTLSGLTLMPGNNDVIATTLLNGNSEVGQYLFSRFTQPFSTDLYLMPFSGSSKNPALDAGLQRLRQILVLPPFLEGVSSAKPYANDWYMTVPASAAEDGIVQVSTSVGNPFFSANLDVVTVDASTVDPFVIPTTFLMGLPLQSSISGFKPLEPSAYSLKGGETKQITFNWKFMPNPDDFFEDYVPYWYNESTATGGKVGFQHTMTAVARIGTSLEDTQQYWYSDYINGHLDDSGVFIPGAPMNLHIAADFTILSQYYAKIKNPPPAPVAPPTSVSSVASPSASPATTTVSVPPVTPTAGTTDPAPTSPVPTSASPSPVSPSPVSPSPVAPSP</sequence>
<feature type="region of interest" description="Disordered" evidence="1">
    <location>
        <begin position="1409"/>
        <end position="1474"/>
    </location>
</feature>
<evidence type="ECO:0000313" key="3">
    <source>
        <dbReference type="Proteomes" id="UP000696485"/>
    </source>
</evidence>
<accession>A0A9P5VGN7</accession>
<comment type="caution">
    <text evidence="2">The sequence shown here is derived from an EMBL/GenBank/DDBJ whole genome shotgun (WGS) entry which is preliminary data.</text>
</comment>
<dbReference type="SUPFAM" id="SSF117070">
    <property type="entry name" value="LEA14-like"/>
    <property type="match status" value="1"/>
</dbReference>
<dbReference type="InterPro" id="IPR046368">
    <property type="entry name" value="Tag1"/>
</dbReference>
<protein>
    <submittedName>
        <fullName evidence="2">Uncharacterized protein</fullName>
    </submittedName>
</protein>
<dbReference type="PANTHER" id="PTHR35895">
    <property type="entry name" value="CHROMOSOME 16, WHOLE GENOME SHOTGUN SEQUENCE"/>
    <property type="match status" value="1"/>
</dbReference>
<feature type="non-terminal residue" evidence="2">
    <location>
        <position position="1474"/>
    </location>
</feature>
<dbReference type="Pfam" id="PF12505">
    <property type="entry name" value="DUF3712"/>
    <property type="match status" value="4"/>
</dbReference>
<reference evidence="2" key="1">
    <citation type="journal article" date="2020" name="Fungal Divers.">
        <title>Resolving the Mortierellaceae phylogeny through synthesis of multi-gene phylogenetics and phylogenomics.</title>
        <authorList>
            <person name="Vandepol N."/>
            <person name="Liber J."/>
            <person name="Desiro A."/>
            <person name="Na H."/>
            <person name="Kennedy M."/>
            <person name="Barry K."/>
            <person name="Grigoriev I.V."/>
            <person name="Miller A.N."/>
            <person name="O'Donnell K."/>
            <person name="Stajich J.E."/>
            <person name="Bonito G."/>
        </authorList>
    </citation>
    <scope>NUCLEOTIDE SEQUENCE</scope>
    <source>
        <strain evidence="2">NVP1</strain>
    </source>
</reference>
<proteinExistence type="predicted"/>
<feature type="compositionally biased region" description="Low complexity" evidence="1">
    <location>
        <begin position="1413"/>
        <end position="1458"/>
    </location>
</feature>
<feature type="compositionally biased region" description="Pro residues" evidence="1">
    <location>
        <begin position="1459"/>
        <end position="1474"/>
    </location>
</feature>
<evidence type="ECO:0000256" key="1">
    <source>
        <dbReference type="SAM" id="MobiDB-lite"/>
    </source>
</evidence>
<dbReference type="Proteomes" id="UP000696485">
    <property type="component" value="Unassembled WGS sequence"/>
</dbReference>
<dbReference type="GO" id="GO:0000329">
    <property type="term" value="C:fungal-type vacuole membrane"/>
    <property type="evidence" value="ECO:0007669"/>
    <property type="project" value="InterPro"/>
</dbReference>
<dbReference type="PANTHER" id="PTHR35895:SF1">
    <property type="entry name" value="LIPID-BINDING SERUM GLYCOPROTEIN C-TERMINAL DOMAIN-CONTAINING PROTEIN"/>
    <property type="match status" value="1"/>
</dbReference>
<organism evidence="2 3">
    <name type="scientific">Podila minutissima</name>
    <dbReference type="NCBI Taxonomy" id="64525"/>
    <lineage>
        <taxon>Eukaryota</taxon>
        <taxon>Fungi</taxon>
        <taxon>Fungi incertae sedis</taxon>
        <taxon>Mucoromycota</taxon>
        <taxon>Mortierellomycotina</taxon>
        <taxon>Mortierellomycetes</taxon>
        <taxon>Mortierellales</taxon>
        <taxon>Mortierellaceae</taxon>
        <taxon>Podila</taxon>
    </lineage>
</organism>
<dbReference type="InterPro" id="IPR022185">
    <property type="entry name" value="DUF3712"/>
</dbReference>
<evidence type="ECO:0000313" key="2">
    <source>
        <dbReference type="EMBL" id="KAF9322735.1"/>
    </source>
</evidence>